<dbReference type="NCBIfam" id="TIGR01725">
    <property type="entry name" value="phge_HK97_gp10"/>
    <property type="match status" value="1"/>
</dbReference>
<organism evidence="1 2">
    <name type="scientific">Kaistia geumhonensis</name>
    <dbReference type="NCBI Taxonomy" id="410839"/>
    <lineage>
        <taxon>Bacteria</taxon>
        <taxon>Pseudomonadati</taxon>
        <taxon>Pseudomonadota</taxon>
        <taxon>Alphaproteobacteria</taxon>
        <taxon>Hyphomicrobiales</taxon>
        <taxon>Kaistiaceae</taxon>
        <taxon>Kaistia</taxon>
    </lineage>
</organism>
<dbReference type="Proteomes" id="UP001223743">
    <property type="component" value="Unassembled WGS sequence"/>
</dbReference>
<keyword evidence="2" id="KW-1185">Reference proteome</keyword>
<evidence type="ECO:0000313" key="1">
    <source>
        <dbReference type="EMBL" id="MDQ0516329.1"/>
    </source>
</evidence>
<name>A0ABU0M5T5_9HYPH</name>
<gene>
    <name evidence="1" type="ORF">QO015_001942</name>
</gene>
<evidence type="ECO:0000313" key="2">
    <source>
        <dbReference type="Proteomes" id="UP001223743"/>
    </source>
</evidence>
<accession>A0ABU0M5T5</accession>
<sequence>MATKVERLDRLKAKIAAMAPAARAEIQKALVESGEEIANLARHLAPKKSGALARSIGSTLGAYTPDNSNVRGVSAGGGNDLSVTVHAGDENAYYAAFVEFGTAPHRQKRNPFNGGEHPGSKAVPFFFPAYRAGKKRAKSRIARAVNRAAKKVASK</sequence>
<comment type="caution">
    <text evidence="1">The sequence shown here is derived from an EMBL/GenBank/DDBJ whole genome shotgun (WGS) entry which is preliminary data.</text>
</comment>
<dbReference type="InterPro" id="IPR010064">
    <property type="entry name" value="HK97-gp10_tail"/>
</dbReference>
<dbReference type="Pfam" id="PF04883">
    <property type="entry name" value="HK97-gp10_like"/>
    <property type="match status" value="1"/>
</dbReference>
<dbReference type="EMBL" id="JAUSWJ010000001">
    <property type="protein sequence ID" value="MDQ0516329.1"/>
    <property type="molecule type" value="Genomic_DNA"/>
</dbReference>
<proteinExistence type="predicted"/>
<protein>
    <submittedName>
        <fullName evidence="1">HK97 gp10 family phage protein</fullName>
    </submittedName>
</protein>
<dbReference type="RefSeq" id="WP_266279743.1">
    <property type="nucleotide sequence ID" value="NZ_JAPKNF010000001.1"/>
</dbReference>
<reference evidence="1 2" key="1">
    <citation type="submission" date="2023-07" db="EMBL/GenBank/DDBJ databases">
        <title>Genomic Encyclopedia of Type Strains, Phase IV (KMG-IV): sequencing the most valuable type-strain genomes for metagenomic binning, comparative biology and taxonomic classification.</title>
        <authorList>
            <person name="Goeker M."/>
        </authorList>
    </citation>
    <scope>NUCLEOTIDE SEQUENCE [LARGE SCALE GENOMIC DNA]</scope>
    <source>
        <strain evidence="1 2">B1-1</strain>
    </source>
</reference>